<evidence type="ECO:0000313" key="16">
    <source>
        <dbReference type="EMBL" id="JAP97832.1"/>
    </source>
</evidence>
<dbReference type="AlphaFoldDB" id="A0A146LHZ9"/>
<dbReference type="GO" id="GO:0020037">
    <property type="term" value="F:heme binding"/>
    <property type="evidence" value="ECO:0007669"/>
    <property type="project" value="InterPro"/>
</dbReference>
<dbReference type="Gene3D" id="1.10.760.10">
    <property type="entry name" value="Cytochrome c-like domain"/>
    <property type="match status" value="1"/>
</dbReference>
<evidence type="ECO:0000256" key="10">
    <source>
        <dbReference type="ARBA" id="ARBA00022982"/>
    </source>
</evidence>
<dbReference type="GO" id="GO:0009055">
    <property type="term" value="F:electron transfer activity"/>
    <property type="evidence" value="ECO:0007669"/>
    <property type="project" value="InterPro"/>
</dbReference>
<dbReference type="InterPro" id="IPR021157">
    <property type="entry name" value="Cyt_c1_TM_anchor_C"/>
</dbReference>
<keyword evidence="6" id="KW-0679">Respiratory chain</keyword>
<proteinExistence type="inferred from homology"/>
<name>A0A146LHZ9_LYGHE</name>
<keyword evidence="14" id="KW-0472">Membrane</keyword>
<dbReference type="InterPro" id="IPR036909">
    <property type="entry name" value="Cyt_c-like_dom_sf"/>
</dbReference>
<keyword evidence="13" id="KW-0496">Mitochondrion</keyword>
<dbReference type="EMBL" id="GDHC01010941">
    <property type="protein sequence ID" value="JAQ07688.1"/>
    <property type="molecule type" value="Transcribed_RNA"/>
</dbReference>
<keyword evidence="11" id="KW-1133">Transmembrane helix</keyword>
<evidence type="ECO:0000256" key="14">
    <source>
        <dbReference type="ARBA" id="ARBA00023136"/>
    </source>
</evidence>
<keyword evidence="5 15" id="KW-0349">Heme</keyword>
<evidence type="ECO:0000313" key="17">
    <source>
        <dbReference type="EMBL" id="JAQ07688.1"/>
    </source>
</evidence>
<evidence type="ECO:0000256" key="2">
    <source>
        <dbReference type="ARBA" id="ARBA00004273"/>
    </source>
</evidence>
<evidence type="ECO:0000256" key="9">
    <source>
        <dbReference type="ARBA" id="ARBA00022792"/>
    </source>
</evidence>
<evidence type="ECO:0000256" key="7">
    <source>
        <dbReference type="ARBA" id="ARBA00022692"/>
    </source>
</evidence>
<keyword evidence="7" id="KW-0812">Transmembrane</keyword>
<comment type="subcellular location">
    <subcellularLocation>
        <location evidence="2">Mitochondrion inner membrane</location>
    </subcellularLocation>
</comment>
<evidence type="ECO:0000256" key="15">
    <source>
        <dbReference type="PIRSR" id="PIRSR602326-1"/>
    </source>
</evidence>
<evidence type="ECO:0000256" key="4">
    <source>
        <dbReference type="ARBA" id="ARBA00022448"/>
    </source>
</evidence>
<dbReference type="Gene3D" id="1.20.5.100">
    <property type="entry name" value="Cytochrome c1, transmembrane anchor, C-terminal"/>
    <property type="match status" value="1"/>
</dbReference>
<dbReference type="Pfam" id="PF02167">
    <property type="entry name" value="Cytochrom_C1"/>
    <property type="match status" value="1"/>
</dbReference>
<dbReference type="PANTHER" id="PTHR10266">
    <property type="entry name" value="CYTOCHROME C1"/>
    <property type="match status" value="1"/>
</dbReference>
<keyword evidence="8 15" id="KW-0479">Metal-binding</keyword>
<protein>
    <submittedName>
        <fullName evidence="17">Cytochrome c1, heme protein, mitochondrial</fullName>
    </submittedName>
</protein>
<sequence length="160" mass="18077">MYERPGRLTDYLPKPYPNEETARYANNGALPPDLSLQAKARHFGDVYIFSLLTGYKNPPAGVELRDGQYYNPYFVGGSLSMAPPLAPGIVEYEDGTEASVPQMAKDVACFLCWAANPELDERKTSGIKLITLLTLATLTAGWWKRFRWMSYKSRRLIFTK</sequence>
<dbReference type="GO" id="GO:0046872">
    <property type="term" value="F:metal ion binding"/>
    <property type="evidence" value="ECO:0007669"/>
    <property type="project" value="UniProtKB-KW"/>
</dbReference>
<evidence type="ECO:0000256" key="6">
    <source>
        <dbReference type="ARBA" id="ARBA00022660"/>
    </source>
</evidence>
<evidence type="ECO:0000256" key="8">
    <source>
        <dbReference type="ARBA" id="ARBA00022723"/>
    </source>
</evidence>
<evidence type="ECO:0000256" key="5">
    <source>
        <dbReference type="ARBA" id="ARBA00022617"/>
    </source>
</evidence>
<dbReference type="PANTHER" id="PTHR10266:SF3">
    <property type="entry name" value="CYTOCHROME C1, HEME PROTEIN, MITOCHONDRIAL"/>
    <property type="match status" value="1"/>
</dbReference>
<keyword evidence="9" id="KW-0999">Mitochondrion inner membrane</keyword>
<reference evidence="17" key="1">
    <citation type="journal article" date="2016" name="Gigascience">
        <title>De novo construction of an expanded transcriptome assembly for the western tarnished plant bug, Lygus hesperus.</title>
        <authorList>
            <person name="Tassone E.E."/>
            <person name="Geib S.M."/>
            <person name="Hall B."/>
            <person name="Fabrick J.A."/>
            <person name="Brent C.S."/>
            <person name="Hull J.J."/>
        </authorList>
    </citation>
    <scope>NUCLEOTIDE SEQUENCE</scope>
</reference>
<dbReference type="EMBL" id="GDHC01020796">
    <property type="protein sequence ID" value="JAP97832.1"/>
    <property type="molecule type" value="Transcribed_RNA"/>
</dbReference>
<dbReference type="InterPro" id="IPR002326">
    <property type="entry name" value="Cyt_c1"/>
</dbReference>
<keyword evidence="10" id="KW-0249">Electron transport</keyword>
<evidence type="ECO:0000256" key="11">
    <source>
        <dbReference type="ARBA" id="ARBA00022989"/>
    </source>
</evidence>
<dbReference type="PRINTS" id="PR00603">
    <property type="entry name" value="CYTOCHROMEC1"/>
</dbReference>
<dbReference type="SUPFAM" id="SSF81496">
    <property type="entry name" value="Cytochrome c1 subunit of cytochrome bc1 complex (Ubiquinol-cytochrome c reductase), transmembrane anchor"/>
    <property type="match status" value="1"/>
</dbReference>
<dbReference type="SUPFAM" id="SSF46626">
    <property type="entry name" value="Cytochrome c"/>
    <property type="match status" value="1"/>
</dbReference>
<comment type="similarity">
    <text evidence="3">Belongs to the cytochrome c family.</text>
</comment>
<evidence type="ECO:0000256" key="13">
    <source>
        <dbReference type="ARBA" id="ARBA00023128"/>
    </source>
</evidence>
<evidence type="ECO:0000256" key="3">
    <source>
        <dbReference type="ARBA" id="ARBA00006488"/>
    </source>
</evidence>
<gene>
    <name evidence="17" type="primary">cyc1_1</name>
    <name evidence="16" type="synonym">cyc1_0</name>
    <name evidence="16" type="ORF">g.91701</name>
    <name evidence="17" type="ORF">g.91702</name>
</gene>
<evidence type="ECO:0000256" key="1">
    <source>
        <dbReference type="ARBA" id="ARBA00002555"/>
    </source>
</evidence>
<comment type="function">
    <text evidence="1">Electron carrier protein. The oxidized form of the cytochrome c heme group can accept an electron from the heme group of the cytochrome c1 subunit of cytochrome reductase. Cytochrome c then transfers this electron to the cytochrome oxidase complex, the final protein carrier in the mitochondrial electron-transport chain.</text>
</comment>
<dbReference type="GO" id="GO:0005743">
    <property type="term" value="C:mitochondrial inner membrane"/>
    <property type="evidence" value="ECO:0007669"/>
    <property type="project" value="UniProtKB-SubCell"/>
</dbReference>
<comment type="cofactor">
    <cofactor evidence="15">
        <name>heme c</name>
        <dbReference type="ChEBI" id="CHEBI:61717"/>
    </cofactor>
    <text evidence="15">Binds 1 heme c group covalently per subunit.</text>
</comment>
<feature type="binding site" description="covalent" evidence="15">
    <location>
        <position position="81"/>
    </location>
    <ligand>
        <name>heme c</name>
        <dbReference type="ChEBI" id="CHEBI:61717"/>
    </ligand>
</feature>
<dbReference type="GO" id="GO:0006122">
    <property type="term" value="P:mitochondrial electron transport, ubiquinol to cytochrome c"/>
    <property type="evidence" value="ECO:0007669"/>
    <property type="project" value="TreeGrafter"/>
</dbReference>
<keyword evidence="4" id="KW-0813">Transport</keyword>
<keyword evidence="12 15" id="KW-0408">Iron</keyword>
<accession>A0A146LHZ9</accession>
<evidence type="ECO:0000256" key="12">
    <source>
        <dbReference type="ARBA" id="ARBA00023004"/>
    </source>
</evidence>
<organism evidence="17">
    <name type="scientific">Lygus hesperus</name>
    <name type="common">Western plant bug</name>
    <dbReference type="NCBI Taxonomy" id="30085"/>
    <lineage>
        <taxon>Eukaryota</taxon>
        <taxon>Metazoa</taxon>
        <taxon>Ecdysozoa</taxon>
        <taxon>Arthropoda</taxon>
        <taxon>Hexapoda</taxon>
        <taxon>Insecta</taxon>
        <taxon>Pterygota</taxon>
        <taxon>Neoptera</taxon>
        <taxon>Paraneoptera</taxon>
        <taxon>Hemiptera</taxon>
        <taxon>Heteroptera</taxon>
        <taxon>Panheteroptera</taxon>
        <taxon>Cimicomorpha</taxon>
        <taxon>Miridae</taxon>
        <taxon>Mirini</taxon>
        <taxon>Lygus</taxon>
    </lineage>
</organism>